<dbReference type="AlphaFoldDB" id="A6IMJ5"/>
<evidence type="ECO:0000313" key="2">
    <source>
        <dbReference type="Proteomes" id="UP000234681"/>
    </source>
</evidence>
<organism evidence="1 2">
    <name type="scientific">Rattus norvegicus</name>
    <name type="common">Rat</name>
    <dbReference type="NCBI Taxonomy" id="10116"/>
    <lineage>
        <taxon>Eukaryota</taxon>
        <taxon>Metazoa</taxon>
        <taxon>Chordata</taxon>
        <taxon>Craniata</taxon>
        <taxon>Vertebrata</taxon>
        <taxon>Euteleostomi</taxon>
        <taxon>Mammalia</taxon>
        <taxon>Eutheria</taxon>
        <taxon>Euarchontoglires</taxon>
        <taxon>Glires</taxon>
        <taxon>Rodentia</taxon>
        <taxon>Myomorpha</taxon>
        <taxon>Muroidea</taxon>
        <taxon>Muridae</taxon>
        <taxon>Murinae</taxon>
        <taxon>Rattus</taxon>
    </lineage>
</organism>
<gene>
    <name evidence="1" type="ORF">rCG_30194</name>
</gene>
<evidence type="ECO:0000313" key="1">
    <source>
        <dbReference type="EMBL" id="EDM01594.1"/>
    </source>
</evidence>
<accession>A6IMJ5</accession>
<dbReference type="Proteomes" id="UP000234681">
    <property type="component" value="Chromosome 4"/>
</dbReference>
<name>A6IMJ5_RAT</name>
<reference evidence="1 2" key="1">
    <citation type="submission" date="2005-09" db="EMBL/GenBank/DDBJ databases">
        <authorList>
            <person name="Mural R.J."/>
            <person name="Li P.W."/>
            <person name="Adams M.D."/>
            <person name="Amanatides P.G."/>
            <person name="Baden-Tillson H."/>
            <person name="Barnstead M."/>
            <person name="Chin S.H."/>
            <person name="Dew I."/>
            <person name="Evans C.A."/>
            <person name="Ferriera S."/>
            <person name="Flanigan M."/>
            <person name="Fosler C."/>
            <person name="Glodek A."/>
            <person name="Gu Z."/>
            <person name="Holt R.A."/>
            <person name="Jennings D."/>
            <person name="Kraft C.L."/>
            <person name="Lu F."/>
            <person name="Nguyen T."/>
            <person name="Nusskern D.R."/>
            <person name="Pfannkoch C.M."/>
            <person name="Sitter C."/>
            <person name="Sutton G.G."/>
            <person name="Venter J.C."/>
            <person name="Wang Z."/>
            <person name="Woodage T."/>
            <person name="Zheng X.H."/>
            <person name="Zhong F."/>
        </authorList>
    </citation>
    <scope>NUCLEOTIDE SEQUENCE [LARGE SCALE GENOMIC DNA]</scope>
    <source>
        <strain>BN</strain>
        <strain evidence="2">Sprague-Dawley</strain>
    </source>
</reference>
<dbReference type="EMBL" id="CH473964">
    <property type="protein sequence ID" value="EDM01594.1"/>
    <property type="molecule type" value="Genomic_DNA"/>
</dbReference>
<sequence length="65" mass="7498">MRWRTSELWPCSALGRQSEGTCRVKAWVLREHSERWGKIKHISDEGCVCVCVLCLCRLPLPVSQL</sequence>
<protein>
    <submittedName>
        <fullName evidence="1">RCG30194</fullName>
    </submittedName>
</protein>
<proteinExistence type="predicted"/>